<feature type="transmembrane region" description="Helical" evidence="5">
    <location>
        <begin position="331"/>
        <end position="352"/>
    </location>
</feature>
<reference evidence="7" key="1">
    <citation type="submission" date="2021-01" db="EMBL/GenBank/DDBJ databases">
        <title>KCTC 19127 draft genome.</title>
        <authorList>
            <person name="An D."/>
        </authorList>
    </citation>
    <scope>NUCLEOTIDE SEQUENCE</scope>
    <source>
        <strain evidence="7">KCTC 19127</strain>
    </source>
</reference>
<proteinExistence type="predicted"/>
<dbReference type="Proteomes" id="UP000663801">
    <property type="component" value="Unassembled WGS sequence"/>
</dbReference>
<feature type="transmembrane region" description="Helical" evidence="5">
    <location>
        <begin position="301"/>
        <end position="324"/>
    </location>
</feature>
<evidence type="ECO:0000256" key="2">
    <source>
        <dbReference type="ARBA" id="ARBA00022692"/>
    </source>
</evidence>
<feature type="transmembrane region" description="Helical" evidence="5">
    <location>
        <begin position="169"/>
        <end position="191"/>
    </location>
</feature>
<organism evidence="7 8">
    <name type="scientific">Nakamurella flavida</name>
    <dbReference type="NCBI Taxonomy" id="363630"/>
    <lineage>
        <taxon>Bacteria</taxon>
        <taxon>Bacillati</taxon>
        <taxon>Actinomycetota</taxon>
        <taxon>Actinomycetes</taxon>
        <taxon>Nakamurellales</taxon>
        <taxon>Nakamurellaceae</taxon>
        <taxon>Nakamurella</taxon>
    </lineage>
</organism>
<sequence length="398" mass="40271">MPLSPARTRLLVGAGVVLLALNLRPAVNAVGAVIPVLQPDVGLSGTGSGLLLSLPTVAFAVLGLSAPRVAERFGAERTVVAALAAMIVGQVLRSLVPGLPALFGGSLIALTGIAVANVLIPGLVRKSFPDRIAGMTAAYTVALTLGAALSAAVTLPFGDAVGGGWRTGLALWAATAAVAMVPWLAVAHVPTEKERADTPERIGLGRLARTSMAWVLAGFFGTQALIAYVTFGWLPSIAVDRGLSTTAAGLQVTLATAVGLPVAAIVPLILGRARRPGLLVLALSAGYVLGFGGLILQVGPIWLLATLIGVGTGVFPLVLTLIALRARTTAGALSLSAFTQSVGYLLASAGPVGFGALHDATGDWTVPLLALLVVAVAQAVLGLSATRPRYIEDALSRR</sequence>
<dbReference type="Gene3D" id="1.20.1250.20">
    <property type="entry name" value="MFS general substrate transporter like domains"/>
    <property type="match status" value="1"/>
</dbReference>
<evidence type="ECO:0000256" key="5">
    <source>
        <dbReference type="SAM" id="Phobius"/>
    </source>
</evidence>
<feature type="transmembrane region" description="Helical" evidence="5">
    <location>
        <begin position="246"/>
        <end position="270"/>
    </location>
</feature>
<evidence type="ECO:0000313" key="8">
    <source>
        <dbReference type="Proteomes" id="UP000663801"/>
    </source>
</evidence>
<evidence type="ECO:0000313" key="7">
    <source>
        <dbReference type="EMBL" id="MBM9475741.1"/>
    </source>
</evidence>
<dbReference type="InterPro" id="IPR036259">
    <property type="entry name" value="MFS_trans_sf"/>
</dbReference>
<dbReference type="GO" id="GO:0005886">
    <property type="term" value="C:plasma membrane"/>
    <property type="evidence" value="ECO:0007669"/>
    <property type="project" value="UniProtKB-SubCell"/>
</dbReference>
<comment type="caution">
    <text evidence="7">The sequence shown here is derived from an EMBL/GenBank/DDBJ whole genome shotgun (WGS) entry which is preliminary data.</text>
</comment>
<dbReference type="PROSITE" id="PS50850">
    <property type="entry name" value="MFS"/>
    <property type="match status" value="1"/>
</dbReference>
<dbReference type="GO" id="GO:0022857">
    <property type="term" value="F:transmembrane transporter activity"/>
    <property type="evidence" value="ECO:0007669"/>
    <property type="project" value="InterPro"/>
</dbReference>
<evidence type="ECO:0000256" key="3">
    <source>
        <dbReference type="ARBA" id="ARBA00022989"/>
    </source>
</evidence>
<dbReference type="SUPFAM" id="SSF103473">
    <property type="entry name" value="MFS general substrate transporter"/>
    <property type="match status" value="1"/>
</dbReference>
<dbReference type="InterPro" id="IPR020846">
    <property type="entry name" value="MFS_dom"/>
</dbReference>
<comment type="subcellular location">
    <subcellularLocation>
        <location evidence="1">Cell membrane</location>
        <topology evidence="1">Multi-pass membrane protein</topology>
    </subcellularLocation>
</comment>
<dbReference type="Pfam" id="PF07690">
    <property type="entry name" value="MFS_1"/>
    <property type="match status" value="1"/>
</dbReference>
<feature type="transmembrane region" description="Helical" evidence="5">
    <location>
        <begin position="364"/>
        <end position="383"/>
    </location>
</feature>
<feature type="transmembrane region" description="Helical" evidence="5">
    <location>
        <begin position="136"/>
        <end position="157"/>
    </location>
</feature>
<evidence type="ECO:0000259" key="6">
    <source>
        <dbReference type="PROSITE" id="PS50850"/>
    </source>
</evidence>
<dbReference type="InterPro" id="IPR052524">
    <property type="entry name" value="MFS_Cyanate_Porter"/>
</dbReference>
<accession>A0A939C268</accession>
<keyword evidence="4 5" id="KW-0472">Membrane</keyword>
<keyword evidence="8" id="KW-1185">Reference proteome</keyword>
<name>A0A939C268_9ACTN</name>
<evidence type="ECO:0000256" key="4">
    <source>
        <dbReference type="ARBA" id="ARBA00023136"/>
    </source>
</evidence>
<dbReference type="AlphaFoldDB" id="A0A939C268"/>
<dbReference type="EMBL" id="JAERWL010000005">
    <property type="protein sequence ID" value="MBM9475741.1"/>
    <property type="molecule type" value="Genomic_DNA"/>
</dbReference>
<evidence type="ECO:0000256" key="1">
    <source>
        <dbReference type="ARBA" id="ARBA00004651"/>
    </source>
</evidence>
<protein>
    <submittedName>
        <fullName evidence="7">MFS transporter</fullName>
    </submittedName>
</protein>
<dbReference type="PANTHER" id="PTHR23523">
    <property type="match status" value="1"/>
</dbReference>
<dbReference type="PANTHER" id="PTHR23523:SF2">
    <property type="entry name" value="2-NITROIMIDAZOLE TRANSPORTER"/>
    <property type="match status" value="1"/>
</dbReference>
<keyword evidence="2 5" id="KW-0812">Transmembrane</keyword>
<dbReference type="RefSeq" id="WP_205255838.1">
    <property type="nucleotide sequence ID" value="NZ_BAAAPV010000002.1"/>
</dbReference>
<feature type="transmembrane region" description="Helical" evidence="5">
    <location>
        <begin position="45"/>
        <end position="66"/>
    </location>
</feature>
<gene>
    <name evidence="7" type="ORF">JL107_04705</name>
</gene>
<feature type="transmembrane region" description="Helical" evidence="5">
    <location>
        <begin position="212"/>
        <end position="234"/>
    </location>
</feature>
<feature type="domain" description="Major facilitator superfamily (MFS) profile" evidence="6">
    <location>
        <begin position="8"/>
        <end position="390"/>
    </location>
</feature>
<dbReference type="InterPro" id="IPR011701">
    <property type="entry name" value="MFS"/>
</dbReference>
<feature type="transmembrane region" description="Helical" evidence="5">
    <location>
        <begin position="277"/>
        <end position="295"/>
    </location>
</feature>
<feature type="transmembrane region" description="Helical" evidence="5">
    <location>
        <begin position="102"/>
        <end position="124"/>
    </location>
</feature>
<keyword evidence="3 5" id="KW-1133">Transmembrane helix</keyword>
<feature type="transmembrane region" description="Helical" evidence="5">
    <location>
        <begin position="78"/>
        <end position="96"/>
    </location>
</feature>